<feature type="binding site" evidence="6">
    <location>
        <begin position="29"/>
        <end position="32"/>
    </location>
    <ligand>
        <name>ATP</name>
        <dbReference type="ChEBI" id="CHEBI:30616"/>
    </ligand>
</feature>
<evidence type="ECO:0000256" key="6">
    <source>
        <dbReference type="HAMAP-Rule" id="MF_00600"/>
    </source>
</evidence>
<dbReference type="PRINTS" id="PR00298">
    <property type="entry name" value="CHAPERONIN60"/>
</dbReference>
<comment type="caution">
    <text evidence="10">The sequence shown here is derived from an EMBL/GenBank/DDBJ whole genome shotgun (WGS) entry which is preliminary data.</text>
</comment>
<dbReference type="InterPro" id="IPR027413">
    <property type="entry name" value="GROEL-like_equatorial_sf"/>
</dbReference>
<dbReference type="InterPro" id="IPR027410">
    <property type="entry name" value="TCP-1-like_intermed_sf"/>
</dbReference>
<feature type="binding site" evidence="6">
    <location>
        <begin position="86"/>
        <end position="90"/>
    </location>
    <ligand>
        <name>ATP</name>
        <dbReference type="ChEBI" id="CHEBI:30616"/>
    </ligand>
</feature>
<proteinExistence type="inferred from homology"/>
<dbReference type="GO" id="GO:0140662">
    <property type="term" value="F:ATP-dependent protein folding chaperone"/>
    <property type="evidence" value="ECO:0007669"/>
    <property type="project" value="InterPro"/>
</dbReference>
<organism evidence="10 11">
    <name type="scientific">Candidatus Ryanbacteria bacterium RIFCSPHIGHO2_01_FULL_48_27</name>
    <dbReference type="NCBI Taxonomy" id="1802115"/>
    <lineage>
        <taxon>Bacteria</taxon>
        <taxon>Candidatus Ryaniibacteriota</taxon>
    </lineage>
</organism>
<dbReference type="GO" id="GO:0005524">
    <property type="term" value="F:ATP binding"/>
    <property type="evidence" value="ECO:0007669"/>
    <property type="project" value="UniProtKB-UniRule"/>
</dbReference>
<gene>
    <name evidence="6" type="primary">groEL</name>
    <name evidence="6" type="synonym">groL</name>
    <name evidence="10" type="ORF">A2756_04435</name>
</gene>
<dbReference type="InterPro" id="IPR027409">
    <property type="entry name" value="GroEL-like_apical_dom_sf"/>
</dbReference>
<dbReference type="FunFam" id="3.50.7.10:FF:000001">
    <property type="entry name" value="60 kDa chaperonin"/>
    <property type="match status" value="1"/>
</dbReference>
<dbReference type="GO" id="GO:0005737">
    <property type="term" value="C:cytoplasm"/>
    <property type="evidence" value="ECO:0007669"/>
    <property type="project" value="UniProtKB-SubCell"/>
</dbReference>
<dbReference type="HAMAP" id="MF_00600">
    <property type="entry name" value="CH60"/>
    <property type="match status" value="1"/>
</dbReference>
<dbReference type="InterPro" id="IPR001844">
    <property type="entry name" value="Cpn60/GroEL"/>
</dbReference>
<dbReference type="InterPro" id="IPR018370">
    <property type="entry name" value="Chaperonin_Cpn60_CS"/>
</dbReference>
<evidence type="ECO:0000313" key="10">
    <source>
        <dbReference type="EMBL" id="OGZ45979.1"/>
    </source>
</evidence>
<sequence length="545" mass="58110">MAKQIVFEEKAREALRRGVDALANAVKVTLGPKGRNVILDKGYGAPVITNDGVTIAKEIELEDKIENMGAEIVKEVATKTNDIAGDGTTTATLLAQAIVTEGMRNVTAGTSPIGIKRGIERATAAIVKKLKDLSIEIDPKKKSEIAQVATISAKDPMIGEKIAEVIQKVGKDGVVTVEQSQTFGIDYDIVEGLQFDRGYVSHYMVTNAERLEAAYEDPYILITDKKISSIQDILPLLEQLAKSGAKELVIIADEIEGEALGTLVVNKLRGTFHALAIKAPGYGDRKKEMLEDIAIVTGGKVISEELGLKLETAEVSMLGSAKKVIATKDNTTIVGGRGKKQDIEKRANQIKAQLEKTSSEFDREKLQGRYAKLMGGVAVIHVGAATEVEQKEKQHRIEDAVAATKAAIEEGIVPGGGVALVRCVPALESLLKDTDDADEKVGIRIMQRAIRMPLSQIAENAGVNGSVVIDHVEKKSGNYGYNAATGEYEDLVMAGIIDPTKVTRSAVQNAASAAAMLLTTEAIVAEIPKKETSPAPGMGGMGGEY</sequence>
<evidence type="ECO:0000256" key="3">
    <source>
        <dbReference type="ARBA" id="ARBA00022840"/>
    </source>
</evidence>
<feature type="binding site" evidence="6">
    <location>
        <position position="416"/>
    </location>
    <ligand>
        <name>ATP</name>
        <dbReference type="ChEBI" id="CHEBI:30616"/>
    </ligand>
</feature>
<dbReference type="Proteomes" id="UP000177785">
    <property type="component" value="Unassembled WGS sequence"/>
</dbReference>
<evidence type="ECO:0000256" key="4">
    <source>
        <dbReference type="ARBA" id="ARBA00023186"/>
    </source>
</evidence>
<evidence type="ECO:0000256" key="2">
    <source>
        <dbReference type="ARBA" id="ARBA00022741"/>
    </source>
</evidence>
<dbReference type="EC" id="5.6.1.7" evidence="6"/>
<keyword evidence="6" id="KW-0963">Cytoplasm</keyword>
<feature type="coiled-coil region" evidence="9">
    <location>
        <begin position="340"/>
        <end position="367"/>
    </location>
</feature>
<dbReference type="Gene3D" id="1.10.560.10">
    <property type="entry name" value="GroEL-like equatorial domain"/>
    <property type="match status" value="1"/>
</dbReference>
<comment type="caution">
    <text evidence="6">Lacks conserved residue(s) required for the propagation of feature annotation.</text>
</comment>
<comment type="subunit">
    <text evidence="6 8">Forms a cylinder of 14 subunits composed of two heptameric rings stacked back-to-back. Interacts with the co-chaperonin GroES.</text>
</comment>
<dbReference type="NCBIfam" id="NF009487">
    <property type="entry name" value="PRK12849.1"/>
    <property type="match status" value="1"/>
</dbReference>
<dbReference type="PROSITE" id="PS00296">
    <property type="entry name" value="CHAPERONINS_CPN60"/>
    <property type="match status" value="1"/>
</dbReference>
<feature type="binding site" evidence="6">
    <location>
        <position position="498"/>
    </location>
    <ligand>
        <name>ATP</name>
        <dbReference type="ChEBI" id="CHEBI:30616"/>
    </ligand>
</feature>
<comment type="similarity">
    <text evidence="1 6 7">Belongs to the chaperonin (HSP60) family.</text>
</comment>
<dbReference type="SUPFAM" id="SSF54849">
    <property type="entry name" value="GroEL-intermediate domain like"/>
    <property type="match status" value="1"/>
</dbReference>
<dbReference type="InterPro" id="IPR002423">
    <property type="entry name" value="Cpn60/GroEL/TCP-1"/>
</dbReference>
<reference evidence="10 11" key="1">
    <citation type="journal article" date="2016" name="Nat. Commun.">
        <title>Thousands of microbial genomes shed light on interconnected biogeochemical processes in an aquifer system.</title>
        <authorList>
            <person name="Anantharaman K."/>
            <person name="Brown C.T."/>
            <person name="Hug L.A."/>
            <person name="Sharon I."/>
            <person name="Castelle C.J."/>
            <person name="Probst A.J."/>
            <person name="Thomas B.C."/>
            <person name="Singh A."/>
            <person name="Wilkins M.J."/>
            <person name="Karaoz U."/>
            <person name="Brodie E.L."/>
            <person name="Williams K.H."/>
            <person name="Hubbard S.S."/>
            <person name="Banfield J.F."/>
        </authorList>
    </citation>
    <scope>NUCLEOTIDE SEQUENCE [LARGE SCALE GENOMIC DNA]</scope>
</reference>
<evidence type="ECO:0000256" key="9">
    <source>
        <dbReference type="SAM" id="Coils"/>
    </source>
</evidence>
<evidence type="ECO:0000256" key="7">
    <source>
        <dbReference type="RuleBase" id="RU000418"/>
    </source>
</evidence>
<dbReference type="SUPFAM" id="SSF48592">
    <property type="entry name" value="GroEL equatorial domain-like"/>
    <property type="match status" value="1"/>
</dbReference>
<evidence type="ECO:0000256" key="1">
    <source>
        <dbReference type="ARBA" id="ARBA00006607"/>
    </source>
</evidence>
<dbReference type="NCBIfam" id="TIGR02348">
    <property type="entry name" value="GroEL"/>
    <property type="match status" value="1"/>
</dbReference>
<keyword evidence="5 6" id="KW-0413">Isomerase</keyword>
<dbReference type="STRING" id="1802115.A2756_04435"/>
<protein>
    <recommendedName>
        <fullName evidence="6">Chaperonin GroEL</fullName>
        <ecNumber evidence="6">5.6.1.7</ecNumber>
    </recommendedName>
    <alternativeName>
        <fullName evidence="6">60 kDa chaperonin</fullName>
    </alternativeName>
    <alternativeName>
        <fullName evidence="6">Chaperonin-60</fullName>
        <shortName evidence="6">Cpn60</shortName>
    </alternativeName>
</protein>
<keyword evidence="4 6" id="KW-0143">Chaperone</keyword>
<feature type="binding site" evidence="6">
    <location>
        <begin position="482"/>
        <end position="484"/>
    </location>
    <ligand>
        <name>ATP</name>
        <dbReference type="ChEBI" id="CHEBI:30616"/>
    </ligand>
</feature>
<dbReference type="CDD" id="cd03344">
    <property type="entry name" value="GroEL"/>
    <property type="match status" value="1"/>
</dbReference>
<keyword evidence="2 6" id="KW-0547">Nucleotide-binding</keyword>
<dbReference type="NCBIfam" id="NF009488">
    <property type="entry name" value="PRK12850.1"/>
    <property type="match status" value="1"/>
</dbReference>
<dbReference type="PANTHER" id="PTHR45633">
    <property type="entry name" value="60 KDA HEAT SHOCK PROTEIN, MITOCHONDRIAL"/>
    <property type="match status" value="1"/>
</dbReference>
<evidence type="ECO:0000256" key="5">
    <source>
        <dbReference type="ARBA" id="ARBA00023235"/>
    </source>
</evidence>
<accession>A0A1G2G6V7</accession>
<dbReference type="NCBIfam" id="NF000592">
    <property type="entry name" value="PRK00013.1"/>
    <property type="match status" value="1"/>
</dbReference>
<dbReference type="Gene3D" id="3.30.260.10">
    <property type="entry name" value="TCP-1-like chaperonin intermediate domain"/>
    <property type="match status" value="1"/>
</dbReference>
<dbReference type="NCBIfam" id="NF009489">
    <property type="entry name" value="PRK12851.1"/>
    <property type="match status" value="1"/>
</dbReference>
<keyword evidence="9" id="KW-0175">Coiled coil</keyword>
<comment type="subcellular location">
    <subcellularLocation>
        <location evidence="6">Cytoplasm</location>
    </subcellularLocation>
</comment>
<evidence type="ECO:0000313" key="11">
    <source>
        <dbReference type="Proteomes" id="UP000177785"/>
    </source>
</evidence>
<dbReference type="EMBL" id="MHNL01000004">
    <property type="protein sequence ID" value="OGZ45979.1"/>
    <property type="molecule type" value="Genomic_DNA"/>
</dbReference>
<dbReference type="Pfam" id="PF00118">
    <property type="entry name" value="Cpn60_TCP1"/>
    <property type="match status" value="1"/>
</dbReference>
<dbReference type="GO" id="GO:0051082">
    <property type="term" value="F:unfolded protein binding"/>
    <property type="evidence" value="ECO:0007669"/>
    <property type="project" value="UniProtKB-UniRule"/>
</dbReference>
<dbReference type="AlphaFoldDB" id="A0A1G2G6V7"/>
<comment type="function">
    <text evidence="6 8">Together with its co-chaperonin GroES, plays an essential role in assisting protein folding. The GroEL-GroES system forms a nano-cage that allows encapsulation of the non-native substrate proteins and provides a physical environment optimized to promote and accelerate protein folding.</text>
</comment>
<keyword evidence="3 6" id="KW-0067">ATP-binding</keyword>
<evidence type="ECO:0000256" key="8">
    <source>
        <dbReference type="RuleBase" id="RU000419"/>
    </source>
</evidence>
<dbReference type="Gene3D" id="3.50.7.10">
    <property type="entry name" value="GroEL"/>
    <property type="match status" value="1"/>
</dbReference>
<dbReference type="SUPFAM" id="SSF52029">
    <property type="entry name" value="GroEL apical domain-like"/>
    <property type="match status" value="1"/>
</dbReference>
<dbReference type="GO" id="GO:0042026">
    <property type="term" value="P:protein refolding"/>
    <property type="evidence" value="ECO:0007669"/>
    <property type="project" value="UniProtKB-UniRule"/>
</dbReference>
<name>A0A1G2G6V7_9BACT</name>
<dbReference type="GO" id="GO:0016853">
    <property type="term" value="F:isomerase activity"/>
    <property type="evidence" value="ECO:0007669"/>
    <property type="project" value="UniProtKB-KW"/>
</dbReference>